<name>D7DW50_NOSA0</name>
<dbReference type="PROSITE" id="PS50110">
    <property type="entry name" value="RESPONSE_REGULATORY"/>
    <property type="match status" value="1"/>
</dbReference>
<feature type="domain" description="Response regulatory" evidence="3">
    <location>
        <begin position="5"/>
        <end position="122"/>
    </location>
</feature>
<accession>D7DW50</accession>
<evidence type="ECO:0000256" key="2">
    <source>
        <dbReference type="PROSITE-ProRule" id="PRU00169"/>
    </source>
</evidence>
<dbReference type="HOGENOM" id="CLU_000445_69_17_3"/>
<feature type="modified residue" description="4-aspartylphosphate" evidence="2">
    <location>
        <position position="55"/>
    </location>
</feature>
<dbReference type="SMART" id="SM00448">
    <property type="entry name" value="REC"/>
    <property type="match status" value="1"/>
</dbReference>
<reference evidence="4 5" key="1">
    <citation type="journal article" date="2010" name="PLoS ONE">
        <title>Genome erosion in a nitrogen-fixing vertically transmitted endosymbiotic multicellular cyanobacterium.</title>
        <authorList>
            <person name="Ran L."/>
            <person name="Larsson J."/>
            <person name="Vigil-Stenman T."/>
            <person name="Nylander J.A."/>
            <person name="Ininbergs K."/>
            <person name="Zheng W.W."/>
            <person name="Lapidus A."/>
            <person name="Lowry S."/>
            <person name="Haselkorn R."/>
            <person name="Bergman B."/>
        </authorList>
    </citation>
    <scope>NUCLEOTIDE SEQUENCE [LARGE SCALE GENOMIC DNA]</scope>
    <source>
        <strain evidence="4 5">0708</strain>
    </source>
</reference>
<dbReference type="InterPro" id="IPR001789">
    <property type="entry name" value="Sig_transdc_resp-reg_receiver"/>
</dbReference>
<dbReference type="InterPro" id="IPR011006">
    <property type="entry name" value="CheY-like_superfamily"/>
</dbReference>
<dbReference type="PANTHER" id="PTHR44591:SF22">
    <property type="entry name" value="CHEY SUBFAMILY"/>
    <property type="match status" value="1"/>
</dbReference>
<dbReference type="CDD" id="cd17552">
    <property type="entry name" value="REC_RR468-like"/>
    <property type="match status" value="1"/>
</dbReference>
<dbReference type="GO" id="GO:0000160">
    <property type="term" value="P:phosphorelay signal transduction system"/>
    <property type="evidence" value="ECO:0007669"/>
    <property type="project" value="InterPro"/>
</dbReference>
<dbReference type="EMBL" id="CP002059">
    <property type="protein sequence ID" value="ADI65621.1"/>
    <property type="molecule type" value="Genomic_DNA"/>
</dbReference>
<dbReference type="Gene3D" id="3.40.50.2300">
    <property type="match status" value="1"/>
</dbReference>
<evidence type="ECO:0000313" key="5">
    <source>
        <dbReference type="Proteomes" id="UP000001511"/>
    </source>
</evidence>
<dbReference type="PANTHER" id="PTHR44591">
    <property type="entry name" value="STRESS RESPONSE REGULATOR PROTEIN 1"/>
    <property type="match status" value="1"/>
</dbReference>
<evidence type="ECO:0000313" key="4">
    <source>
        <dbReference type="EMBL" id="ADI65621.1"/>
    </source>
</evidence>
<dbReference type="AlphaFoldDB" id="D7DW50"/>
<sequence>MTTKKVLVIDDEDDIREVAKITLEIMTGLDVILARTAMEGIHKAETEQPDAILLDVMLPDMDGVMTFEKLQANPNTKDIPVILLTAKVQVSDQQRFANLGIKALIAKPFKPAQLAQQLLVSLGWNDLSLL</sequence>
<dbReference type="OrthoDB" id="424582at2"/>
<dbReference type="RefSeq" id="WP_013192632.1">
    <property type="nucleotide sequence ID" value="NC_014248.1"/>
</dbReference>
<dbReference type="KEGG" id="naz:Aazo_4227"/>
<dbReference type="STRING" id="551115.Aazo_4227"/>
<dbReference type="InterPro" id="IPR050595">
    <property type="entry name" value="Bact_response_regulator"/>
</dbReference>
<protein>
    <submittedName>
        <fullName evidence="4">Response regulator receiver protein</fullName>
    </submittedName>
</protein>
<keyword evidence="5" id="KW-1185">Reference proteome</keyword>
<dbReference type="eggNOG" id="COG0745">
    <property type="taxonomic scope" value="Bacteria"/>
</dbReference>
<gene>
    <name evidence="4" type="ordered locus">Aazo_4227</name>
</gene>
<dbReference type="Proteomes" id="UP000001511">
    <property type="component" value="Chromosome"/>
</dbReference>
<keyword evidence="1 2" id="KW-0597">Phosphoprotein</keyword>
<dbReference type="SUPFAM" id="SSF52172">
    <property type="entry name" value="CheY-like"/>
    <property type="match status" value="1"/>
</dbReference>
<proteinExistence type="predicted"/>
<dbReference type="Pfam" id="PF00072">
    <property type="entry name" value="Response_reg"/>
    <property type="match status" value="1"/>
</dbReference>
<organism evidence="4 5">
    <name type="scientific">Nostoc azollae (strain 0708)</name>
    <name type="common">Anabaena azollae (strain 0708)</name>
    <dbReference type="NCBI Taxonomy" id="551115"/>
    <lineage>
        <taxon>Bacteria</taxon>
        <taxon>Bacillati</taxon>
        <taxon>Cyanobacteriota</taxon>
        <taxon>Cyanophyceae</taxon>
        <taxon>Nostocales</taxon>
        <taxon>Nostocaceae</taxon>
        <taxon>Trichormus</taxon>
    </lineage>
</organism>
<evidence type="ECO:0000259" key="3">
    <source>
        <dbReference type="PROSITE" id="PS50110"/>
    </source>
</evidence>
<evidence type="ECO:0000256" key="1">
    <source>
        <dbReference type="ARBA" id="ARBA00022553"/>
    </source>
</evidence>